<sequence>MTRVLTVFGTRPEAIKLFPVVAALRDQPGLHVTTCVTAQHRGLLDQVLEIAGLTPDIDLDLMEPGQSLDRLTARLLTGLGEVMDAERPDRVIVQGDTATAMVGALVAYYRKIPVAHVEAGLRSGDIHHPWPEEVNRRIVAPIADLHFAPTETAANALRRENIDPATIHVTGNTVIDALHWTRARIEARPELAAGLDDLAARFAGKRIVLVTTHRRENFGGGMENIARAIAAIADRPDTAIVFPCHPNPNVVSVMDAMLGDRPNIARIDPLDYPHFIRALDLSTIVLTDSGGVQEEAPALGKPVLVMRETTERPEGVEAGTARLVDTDPARIVSEIFSLLGDKAAYSAMARAHNPFGDGHAAARISELVADAHRR</sequence>
<proteinExistence type="inferred from homology"/>
<feature type="domain" description="UDP-N-acetylglucosamine 2-epimerase" evidence="6">
    <location>
        <begin position="23"/>
        <end position="367"/>
    </location>
</feature>
<dbReference type="PANTHER" id="PTHR43174">
    <property type="entry name" value="UDP-N-ACETYLGLUCOSAMINE 2-EPIMERASE"/>
    <property type="match status" value="1"/>
</dbReference>
<comment type="similarity">
    <text evidence="3 5">Belongs to the UDP-N-acetylglucosamine 2-epimerase family.</text>
</comment>
<evidence type="ECO:0000313" key="8">
    <source>
        <dbReference type="Proteomes" id="UP000218366"/>
    </source>
</evidence>
<dbReference type="Gene3D" id="3.40.50.2000">
    <property type="entry name" value="Glycogen Phosphorylase B"/>
    <property type="match status" value="2"/>
</dbReference>
<evidence type="ECO:0000256" key="5">
    <source>
        <dbReference type="RuleBase" id="RU003513"/>
    </source>
</evidence>
<evidence type="ECO:0000256" key="4">
    <source>
        <dbReference type="ARBA" id="ARBA00038858"/>
    </source>
</evidence>
<dbReference type="OrthoDB" id="9803238at2"/>
<dbReference type="SUPFAM" id="SSF53756">
    <property type="entry name" value="UDP-Glycosyltransferase/glycogen phosphorylase"/>
    <property type="match status" value="1"/>
</dbReference>
<dbReference type="RefSeq" id="WP_096344455.1">
    <property type="nucleotide sequence ID" value="NZ_NWMW01000003.1"/>
</dbReference>
<dbReference type="InterPro" id="IPR029767">
    <property type="entry name" value="WecB-like"/>
</dbReference>
<name>A0A2A4B0W1_9SPHN</name>
<dbReference type="EC" id="5.1.3.14" evidence="4"/>
<gene>
    <name evidence="7" type="ORF">COC42_16485</name>
</gene>
<keyword evidence="1 5" id="KW-0413">Isomerase</keyword>
<evidence type="ECO:0000256" key="1">
    <source>
        <dbReference type="ARBA" id="ARBA00023235"/>
    </source>
</evidence>
<evidence type="ECO:0000259" key="6">
    <source>
        <dbReference type="Pfam" id="PF02350"/>
    </source>
</evidence>
<evidence type="ECO:0000256" key="2">
    <source>
        <dbReference type="ARBA" id="ARBA00036080"/>
    </source>
</evidence>
<organism evidence="7 8">
    <name type="scientific">Sphingomonas spermidinifaciens</name>
    <dbReference type="NCBI Taxonomy" id="1141889"/>
    <lineage>
        <taxon>Bacteria</taxon>
        <taxon>Pseudomonadati</taxon>
        <taxon>Pseudomonadota</taxon>
        <taxon>Alphaproteobacteria</taxon>
        <taxon>Sphingomonadales</taxon>
        <taxon>Sphingomonadaceae</taxon>
        <taxon>Sphingomonas</taxon>
    </lineage>
</organism>
<evidence type="ECO:0000313" key="7">
    <source>
        <dbReference type="EMBL" id="PCD01710.1"/>
    </source>
</evidence>
<accession>A0A2A4B0W1</accession>
<protein>
    <recommendedName>
        <fullName evidence="4">UDP-N-acetylglucosamine 2-epimerase (non-hydrolyzing)</fullName>
        <ecNumber evidence="4">5.1.3.14</ecNumber>
    </recommendedName>
</protein>
<reference evidence="7 8" key="1">
    <citation type="submission" date="2017-09" db="EMBL/GenBank/DDBJ databases">
        <title>Sphingomonas spermidinifaciens 9NM-10, whole genome shotgun sequence.</title>
        <authorList>
            <person name="Feng G."/>
            <person name="Zhu H."/>
        </authorList>
    </citation>
    <scope>NUCLEOTIDE SEQUENCE [LARGE SCALE GENOMIC DNA]</scope>
    <source>
        <strain evidence="7 8">9NM-10</strain>
    </source>
</reference>
<dbReference type="GO" id="GO:0008761">
    <property type="term" value="F:UDP-N-acetylglucosamine 2-epimerase activity"/>
    <property type="evidence" value="ECO:0007669"/>
    <property type="project" value="UniProtKB-EC"/>
</dbReference>
<dbReference type="Pfam" id="PF02350">
    <property type="entry name" value="Epimerase_2"/>
    <property type="match status" value="1"/>
</dbReference>
<dbReference type="PANTHER" id="PTHR43174:SF2">
    <property type="entry name" value="UDP-N-ACETYLGLUCOSAMINE 2-EPIMERASE"/>
    <property type="match status" value="1"/>
</dbReference>
<dbReference type="AlphaFoldDB" id="A0A2A4B0W1"/>
<keyword evidence="8" id="KW-1185">Reference proteome</keyword>
<comment type="catalytic activity">
    <reaction evidence="2">
        <text>UDP-N-acetyl-alpha-D-glucosamine = UDP-N-acetyl-alpha-D-mannosamine</text>
        <dbReference type="Rhea" id="RHEA:17213"/>
        <dbReference type="ChEBI" id="CHEBI:57705"/>
        <dbReference type="ChEBI" id="CHEBI:68623"/>
        <dbReference type="EC" id="5.1.3.14"/>
    </reaction>
</comment>
<dbReference type="CDD" id="cd03786">
    <property type="entry name" value="GTB_UDP-GlcNAc_2-Epimerase"/>
    <property type="match status" value="1"/>
</dbReference>
<dbReference type="InterPro" id="IPR003331">
    <property type="entry name" value="UDP_GlcNAc_Epimerase_2_dom"/>
</dbReference>
<comment type="caution">
    <text evidence="7">The sequence shown here is derived from an EMBL/GenBank/DDBJ whole genome shotgun (WGS) entry which is preliminary data.</text>
</comment>
<dbReference type="NCBIfam" id="TIGR00236">
    <property type="entry name" value="wecB"/>
    <property type="match status" value="1"/>
</dbReference>
<evidence type="ECO:0000256" key="3">
    <source>
        <dbReference type="ARBA" id="ARBA00038209"/>
    </source>
</evidence>
<dbReference type="EMBL" id="NWMW01000003">
    <property type="protein sequence ID" value="PCD01710.1"/>
    <property type="molecule type" value="Genomic_DNA"/>
</dbReference>
<dbReference type="Proteomes" id="UP000218366">
    <property type="component" value="Unassembled WGS sequence"/>
</dbReference>